<gene>
    <name evidence="4" type="ORF">HKW67_00540</name>
</gene>
<dbReference type="EMBL" id="CP053085">
    <property type="protein sequence ID" value="QJR34105.1"/>
    <property type="molecule type" value="Genomic_DNA"/>
</dbReference>
<evidence type="ECO:0000313" key="4">
    <source>
        <dbReference type="EMBL" id="QJR34105.1"/>
    </source>
</evidence>
<name>A0A6M4IJ72_9BACT</name>
<sequence>MTAGNRSVLRCSSLRVARSVIRSISFGEALGVALGVVLSLAGAPTSTRAQSVSDSTVGRRRIQPLPALGSAPETGLQYGATVLAVFDAPAQDHARPASLIATALRSTKSQTRISVEGEHWSRQNARRLNALVAWQKFPLPFYGIGDATAEGDKEIFTPKGIEAIAGIQQRVRGSWYATGGIRLLDQSITADTIGVLRRGTLTGSDGGRLVELSVGALLDSRDNLFAPRRGTFAHVTYTHNDDDLGSPFQYDRVRLDARHYRTLTGTHVVAAQLLVLGVTGDAPFDQLALVGGGDIMRGYSRGRYRDQRMAAAQVEYRTPLVHRLGLVAFAGAGTVASKWDALTDARLLPTYGGGVRVQIDPQQRTAVRLDYGLGRDSSSGLYIGFNQAF</sequence>
<dbReference type="AlphaFoldDB" id="A0A6M4IJ72"/>
<keyword evidence="5" id="KW-1185">Reference proteome</keyword>
<dbReference type="RefSeq" id="WP_171223531.1">
    <property type="nucleotide sequence ID" value="NZ_CP053085.1"/>
</dbReference>
<evidence type="ECO:0000313" key="5">
    <source>
        <dbReference type="Proteomes" id="UP000500938"/>
    </source>
</evidence>
<keyword evidence="2" id="KW-0472">Membrane</keyword>
<evidence type="ECO:0000259" key="3">
    <source>
        <dbReference type="Pfam" id="PF01103"/>
    </source>
</evidence>
<evidence type="ECO:0000256" key="2">
    <source>
        <dbReference type="ARBA" id="ARBA00023136"/>
    </source>
</evidence>
<dbReference type="GO" id="GO:0019867">
    <property type="term" value="C:outer membrane"/>
    <property type="evidence" value="ECO:0007669"/>
    <property type="project" value="InterPro"/>
</dbReference>
<protein>
    <submittedName>
        <fullName evidence="4">BamA/TamA family outer membrane protein</fullName>
    </submittedName>
</protein>
<dbReference type="Pfam" id="PF01103">
    <property type="entry name" value="Omp85"/>
    <property type="match status" value="1"/>
</dbReference>
<dbReference type="Gene3D" id="2.40.160.50">
    <property type="entry name" value="membrane protein fhac: a member of the omp85/tpsb transporter family"/>
    <property type="match status" value="1"/>
</dbReference>
<evidence type="ECO:0000256" key="1">
    <source>
        <dbReference type="ARBA" id="ARBA00004370"/>
    </source>
</evidence>
<dbReference type="Proteomes" id="UP000500938">
    <property type="component" value="Chromosome"/>
</dbReference>
<accession>A0A6M4IJ72</accession>
<dbReference type="InterPro" id="IPR000184">
    <property type="entry name" value="Bac_surfAg_D15"/>
</dbReference>
<feature type="domain" description="Bacterial surface antigen (D15)" evidence="3">
    <location>
        <begin position="147"/>
        <end position="358"/>
    </location>
</feature>
<reference evidence="4 5" key="1">
    <citation type="submission" date="2020-05" db="EMBL/GenBank/DDBJ databases">
        <title>Complete genome sequence of Gemmatimonas greenlandica TET16.</title>
        <authorList>
            <person name="Zeng Y."/>
        </authorList>
    </citation>
    <scope>NUCLEOTIDE SEQUENCE [LARGE SCALE GENOMIC DNA]</scope>
    <source>
        <strain evidence="4 5">TET16</strain>
    </source>
</reference>
<organism evidence="4 5">
    <name type="scientific">Gemmatimonas groenlandica</name>
    <dbReference type="NCBI Taxonomy" id="2732249"/>
    <lineage>
        <taxon>Bacteria</taxon>
        <taxon>Pseudomonadati</taxon>
        <taxon>Gemmatimonadota</taxon>
        <taxon>Gemmatimonadia</taxon>
        <taxon>Gemmatimonadales</taxon>
        <taxon>Gemmatimonadaceae</taxon>
        <taxon>Gemmatimonas</taxon>
    </lineage>
</organism>
<dbReference type="KEGG" id="ggr:HKW67_00540"/>
<comment type="subcellular location">
    <subcellularLocation>
        <location evidence="1">Membrane</location>
    </subcellularLocation>
</comment>
<proteinExistence type="predicted"/>